<sequence length="389" mass="43738">MAKVCRELQSKNFMYNSPQSNILPLEIIEHILSFIRLKNSYQPTLWACTLVSRAWYSASIRFLYEKPYLSGGNFDQFVSTICPSKNAHIRTSPLATLVRHLDMGGLVHNSSRSLTARLLGRLKGNLEAFVAPQVSFAVNSFAALCKCTKLRYLNLSLISASISNKSLFQTLKSLIHLEILFFPRSSNKDLDAASELYTWPPRLKALHIACSIDDQFIFYQLHSAPKTLSTLSIQHCPQLRASSINFALSKLGSNLEHLAIRHPLPQISRGTLNYVLEYCPSLVALRISADYITDEIFTRIPPSHPLRALDLECSPSADSEVNITPNAIFHAIDQELLPNLRRVRVSARLAWDSTLLLRSDAVDLSELLETMELETPLNMPSGVWFNLPD</sequence>
<dbReference type="Gene3D" id="3.80.10.10">
    <property type="entry name" value="Ribonuclease Inhibitor"/>
    <property type="match status" value="1"/>
</dbReference>
<gene>
    <name evidence="2" type="ORF">BGT96224V2_LOCUS1845</name>
</gene>
<dbReference type="InterPro" id="IPR036047">
    <property type="entry name" value="F-box-like_dom_sf"/>
</dbReference>
<protein>
    <submittedName>
        <fullName evidence="2">Bgt-3551</fullName>
    </submittedName>
</protein>
<proteinExistence type="predicted"/>
<accession>A0A381L3Z9</accession>
<dbReference type="Pfam" id="PF12937">
    <property type="entry name" value="F-box-like"/>
    <property type="match status" value="1"/>
</dbReference>
<evidence type="ECO:0000313" key="2">
    <source>
        <dbReference type="EMBL" id="SUZ08635.1"/>
    </source>
</evidence>
<organism evidence="2">
    <name type="scientific">Blumeria graminis f. sp. tritici 96224</name>
    <dbReference type="NCBI Taxonomy" id="1268274"/>
    <lineage>
        <taxon>Eukaryota</taxon>
        <taxon>Fungi</taxon>
        <taxon>Dikarya</taxon>
        <taxon>Ascomycota</taxon>
        <taxon>Pezizomycotina</taxon>
        <taxon>Leotiomycetes</taxon>
        <taxon>Erysiphales</taxon>
        <taxon>Erysiphaceae</taxon>
        <taxon>Blumeria</taxon>
    </lineage>
</organism>
<dbReference type="InterPro" id="IPR001810">
    <property type="entry name" value="F-box_dom"/>
</dbReference>
<dbReference type="SUPFAM" id="SSF81383">
    <property type="entry name" value="F-box domain"/>
    <property type="match status" value="1"/>
</dbReference>
<name>A0A381L3Z9_BLUGR</name>
<dbReference type="AlphaFoldDB" id="A0A381L3Z9"/>
<feature type="domain" description="F-box" evidence="1">
    <location>
        <begin position="22"/>
        <end position="69"/>
    </location>
</feature>
<reference evidence="2" key="1">
    <citation type="submission" date="2018-07" db="EMBL/GenBank/DDBJ databases">
        <authorList>
            <person name="Quirk P.G."/>
            <person name="Krulwich T.A."/>
        </authorList>
    </citation>
    <scope>NUCLEOTIDE SEQUENCE</scope>
    <source>
        <strain evidence="2">96224</strain>
    </source>
</reference>
<dbReference type="CDD" id="cd09917">
    <property type="entry name" value="F-box_SF"/>
    <property type="match status" value="1"/>
</dbReference>
<dbReference type="OrthoDB" id="2125396at2759"/>
<dbReference type="EMBL" id="UIGY01000028">
    <property type="protein sequence ID" value="SUZ08635.1"/>
    <property type="molecule type" value="Genomic_DNA"/>
</dbReference>
<evidence type="ECO:0000259" key="1">
    <source>
        <dbReference type="Pfam" id="PF12937"/>
    </source>
</evidence>
<dbReference type="InterPro" id="IPR032675">
    <property type="entry name" value="LRR_dom_sf"/>
</dbReference>
<dbReference type="SUPFAM" id="SSF52047">
    <property type="entry name" value="RNI-like"/>
    <property type="match status" value="1"/>
</dbReference>